<dbReference type="Proteomes" id="UP000000249">
    <property type="component" value="Chromosome 1"/>
</dbReference>
<protein>
    <submittedName>
        <fullName evidence="2">Lipoprotein</fullName>
    </submittedName>
</protein>
<name>A0A0H3AI69_VIBC3</name>
<dbReference type="KEGG" id="vco:VC0395_A2387"/>
<reference evidence="2 3" key="1">
    <citation type="submission" date="2007-03" db="EMBL/GenBank/DDBJ databases">
        <authorList>
            <person name="Heidelberg J."/>
        </authorList>
    </citation>
    <scope>NUCLEOTIDE SEQUENCE [LARGE SCALE GENOMIC DNA]</scope>
    <source>
        <strain evidence="3">ATCC 39541 / Classical Ogawa 395 / O395</strain>
    </source>
</reference>
<keyword evidence="2" id="KW-0449">Lipoprotein</keyword>
<accession>A0A0H3AI69</accession>
<dbReference type="RefSeq" id="WP_001884305.1">
    <property type="nucleotide sequence ID" value="NC_009457.1"/>
</dbReference>
<proteinExistence type="predicted"/>
<feature type="chain" id="PRO_5030008156" evidence="1">
    <location>
        <begin position="18"/>
        <end position="514"/>
    </location>
</feature>
<dbReference type="KEGG" id="vcr:VC395_0048"/>
<dbReference type="InterPro" id="IPR014540">
    <property type="entry name" value="UCP028175"/>
</dbReference>
<evidence type="ECO:0000256" key="1">
    <source>
        <dbReference type="SAM" id="SignalP"/>
    </source>
</evidence>
<feature type="signal peptide" evidence="1">
    <location>
        <begin position="1"/>
        <end position="17"/>
    </location>
</feature>
<dbReference type="PATRIC" id="fig|345073.21.peg.46"/>
<dbReference type="OrthoDB" id="5348860at2"/>
<evidence type="ECO:0000313" key="3">
    <source>
        <dbReference type="Proteomes" id="UP000000249"/>
    </source>
</evidence>
<gene>
    <name evidence="2" type="ordered locus">VC0395_A2387</name>
</gene>
<dbReference type="PIRSF" id="PIRSF028175">
    <property type="entry name" value="UCP028175"/>
    <property type="match status" value="1"/>
</dbReference>
<keyword evidence="1" id="KW-0732">Signal</keyword>
<organism evidence="2 3">
    <name type="scientific">Vibrio cholerae serotype O1 (strain ATCC 39541 / Classical Ogawa 395 / O395)</name>
    <dbReference type="NCBI Taxonomy" id="345073"/>
    <lineage>
        <taxon>Bacteria</taxon>
        <taxon>Pseudomonadati</taxon>
        <taxon>Pseudomonadota</taxon>
        <taxon>Gammaproteobacteria</taxon>
        <taxon>Vibrionales</taxon>
        <taxon>Vibrionaceae</taxon>
        <taxon>Vibrio</taxon>
    </lineage>
</organism>
<sequence length="514" mass="57628">MRALPFCAMSLAMLLQACTNTTSVSVEPDSAPIIPATLDKPETIQPQSFMLRGEVVVGHEVRRFTPCGSHQQYWLNLSPEQLNEAMALNRSPYQPLYGELVGTLTPPSQTGFNGDYVARIEVQSINQLSNESRGCEQPLSPTRAFGNEPFWSMRFVDGGLQFQPMGGDKQQFSITRSQLSQDKRRYQFDGGELLLEQGQCRDGMSDNLYQWRSKLTLKGGQYQGCATLANLDPTLEWSGVYFASSTEQTGFSVSLTLEKDHTAQTRYEYANGEPAVVEQGYWQQLNPNQIQVVMTRHQQQYLLSERIFTREGYQLTATQEKVGQSVYNIADGGLVLFRSLVELNESAVPPAVGQAAIHAQQIAGRADYEEDVDQAIRRYFNLHQTSPDNTQYRWLKYDLNGDEQPELLVQLDWCGTGGCTLLIFDQHNQQWRFNSRITLVQNPIRLGKQTHHGWQDLLFSVSGGGAKPAIHRLQYNGISYPTNPSVAPEANAEQISQVVLFADGLSPRQSGIKL</sequence>
<dbReference type="EMBL" id="CP000627">
    <property type="protein sequence ID" value="ABQ19741.1"/>
    <property type="molecule type" value="Genomic_DNA"/>
</dbReference>
<dbReference type="eggNOG" id="COG3650">
    <property type="taxonomic scope" value="Bacteria"/>
</dbReference>
<dbReference type="AlphaFoldDB" id="A0A0H3AI69"/>
<evidence type="ECO:0000313" key="2">
    <source>
        <dbReference type="EMBL" id="ABQ19741.1"/>
    </source>
</evidence>
<dbReference type="PROSITE" id="PS51257">
    <property type="entry name" value="PROKAR_LIPOPROTEIN"/>
    <property type="match status" value="1"/>
</dbReference>